<evidence type="ECO:0000256" key="5">
    <source>
        <dbReference type="ARBA" id="ARBA00023163"/>
    </source>
</evidence>
<dbReference type="InterPro" id="IPR045843">
    <property type="entry name" value="IND-like"/>
</dbReference>
<evidence type="ECO:0000256" key="3">
    <source>
        <dbReference type="ARBA" id="ARBA00023015"/>
    </source>
</evidence>
<dbReference type="Gene3D" id="4.10.280.10">
    <property type="entry name" value="Helix-loop-helix DNA-binding domain"/>
    <property type="match status" value="1"/>
</dbReference>
<accession>A0A8J5HI36</accession>
<sequence>MEETWNSFDLALPIDEDCEVMELLFRSHYSTDQQDQVHRSVGIQQMPSPDHNANFDGYYYTNPVDFSTEGEAVTNPLLPAAALRLDESVADLMQLTEDGGIQIMELPNKKARAHMIQKRSNGQFKKAQGSVSDDSTVSQELKGEGGLSSVSKGKKKTQREAAGSQGLYARKRRERINERLRILQNLVPNGTKVDISTMLEKAAQYVKFLELQVKLLSSDELWMYAPVSYKDINLGLNLKAFL</sequence>
<dbReference type="InterPro" id="IPR036638">
    <property type="entry name" value="HLH_DNA-bd_sf"/>
</dbReference>
<comment type="similarity">
    <text evidence="2">Belongs to the bHLH protein family.</text>
</comment>
<evidence type="ECO:0000256" key="6">
    <source>
        <dbReference type="ARBA" id="ARBA00023242"/>
    </source>
</evidence>
<dbReference type="EMBL" id="JACMSC010000003">
    <property type="protein sequence ID" value="KAG6527801.1"/>
    <property type="molecule type" value="Genomic_DNA"/>
</dbReference>
<dbReference type="SMART" id="SM00353">
    <property type="entry name" value="HLH"/>
    <property type="match status" value="1"/>
</dbReference>
<dbReference type="PANTHER" id="PTHR45914">
    <property type="entry name" value="TRANSCRIPTION FACTOR HEC3-RELATED"/>
    <property type="match status" value="1"/>
</dbReference>
<dbReference type="PROSITE" id="PS50888">
    <property type="entry name" value="BHLH"/>
    <property type="match status" value="1"/>
</dbReference>
<feature type="domain" description="BHLH" evidence="8">
    <location>
        <begin position="160"/>
        <end position="209"/>
    </location>
</feature>
<comment type="caution">
    <text evidence="9">The sequence shown here is derived from an EMBL/GenBank/DDBJ whole genome shotgun (WGS) entry which is preliminary data.</text>
</comment>
<dbReference type="SUPFAM" id="SSF47459">
    <property type="entry name" value="HLH, helix-loop-helix DNA-binding domain"/>
    <property type="match status" value="1"/>
</dbReference>
<name>A0A8J5HI36_ZINOF</name>
<evidence type="ECO:0000256" key="1">
    <source>
        <dbReference type="ARBA" id="ARBA00004123"/>
    </source>
</evidence>
<proteinExistence type="inferred from homology"/>
<keyword evidence="6" id="KW-0539">Nucleus</keyword>
<dbReference type="Proteomes" id="UP000734854">
    <property type="component" value="Unassembled WGS sequence"/>
</dbReference>
<dbReference type="Pfam" id="PF00010">
    <property type="entry name" value="HLH"/>
    <property type="match status" value="1"/>
</dbReference>
<keyword evidence="4" id="KW-0238">DNA-binding</keyword>
<dbReference type="CDD" id="cd11454">
    <property type="entry name" value="bHLH_AtIND_like"/>
    <property type="match status" value="1"/>
</dbReference>
<dbReference type="PANTHER" id="PTHR45914:SF60">
    <property type="entry name" value="TRANSCRIPTION FACTOR RSL2-LIKE"/>
    <property type="match status" value="1"/>
</dbReference>
<evidence type="ECO:0000259" key="8">
    <source>
        <dbReference type="PROSITE" id="PS50888"/>
    </source>
</evidence>
<dbReference type="AlphaFoldDB" id="A0A8J5HI36"/>
<evidence type="ECO:0000256" key="7">
    <source>
        <dbReference type="SAM" id="MobiDB-lite"/>
    </source>
</evidence>
<dbReference type="FunFam" id="4.10.280.10:FF:000022">
    <property type="entry name" value="Basic helix-loop-helix transcription factor"/>
    <property type="match status" value="1"/>
</dbReference>
<evidence type="ECO:0000313" key="9">
    <source>
        <dbReference type="EMBL" id="KAG6527801.1"/>
    </source>
</evidence>
<reference evidence="9 10" key="1">
    <citation type="submission" date="2020-08" db="EMBL/GenBank/DDBJ databases">
        <title>Plant Genome Project.</title>
        <authorList>
            <person name="Zhang R.-G."/>
        </authorList>
    </citation>
    <scope>NUCLEOTIDE SEQUENCE [LARGE SCALE GENOMIC DNA]</scope>
    <source>
        <tissue evidence="9">Rhizome</tissue>
    </source>
</reference>
<dbReference type="InterPro" id="IPR011598">
    <property type="entry name" value="bHLH_dom"/>
</dbReference>
<dbReference type="GO" id="GO:0003700">
    <property type="term" value="F:DNA-binding transcription factor activity"/>
    <property type="evidence" value="ECO:0007669"/>
    <property type="project" value="InterPro"/>
</dbReference>
<gene>
    <name evidence="9" type="ORF">ZIOFF_009930</name>
</gene>
<organism evidence="9 10">
    <name type="scientific">Zingiber officinale</name>
    <name type="common">Ginger</name>
    <name type="synonym">Amomum zingiber</name>
    <dbReference type="NCBI Taxonomy" id="94328"/>
    <lineage>
        <taxon>Eukaryota</taxon>
        <taxon>Viridiplantae</taxon>
        <taxon>Streptophyta</taxon>
        <taxon>Embryophyta</taxon>
        <taxon>Tracheophyta</taxon>
        <taxon>Spermatophyta</taxon>
        <taxon>Magnoliopsida</taxon>
        <taxon>Liliopsida</taxon>
        <taxon>Zingiberales</taxon>
        <taxon>Zingiberaceae</taxon>
        <taxon>Zingiber</taxon>
    </lineage>
</organism>
<keyword evidence="5" id="KW-0804">Transcription</keyword>
<dbReference type="GO" id="GO:0003677">
    <property type="term" value="F:DNA binding"/>
    <property type="evidence" value="ECO:0007669"/>
    <property type="project" value="UniProtKB-KW"/>
</dbReference>
<keyword evidence="3" id="KW-0805">Transcription regulation</keyword>
<dbReference type="GO" id="GO:0046983">
    <property type="term" value="F:protein dimerization activity"/>
    <property type="evidence" value="ECO:0007669"/>
    <property type="project" value="InterPro"/>
</dbReference>
<evidence type="ECO:0000313" key="10">
    <source>
        <dbReference type="Proteomes" id="UP000734854"/>
    </source>
</evidence>
<protein>
    <recommendedName>
        <fullName evidence="8">BHLH domain-containing protein</fullName>
    </recommendedName>
</protein>
<comment type="subcellular location">
    <subcellularLocation>
        <location evidence="1">Nucleus</location>
    </subcellularLocation>
</comment>
<feature type="compositionally biased region" description="Polar residues" evidence="7">
    <location>
        <begin position="118"/>
        <end position="139"/>
    </location>
</feature>
<feature type="region of interest" description="Disordered" evidence="7">
    <location>
        <begin position="117"/>
        <end position="165"/>
    </location>
</feature>
<keyword evidence="10" id="KW-1185">Reference proteome</keyword>
<evidence type="ECO:0000256" key="4">
    <source>
        <dbReference type="ARBA" id="ARBA00023125"/>
    </source>
</evidence>
<dbReference type="GO" id="GO:0005634">
    <property type="term" value="C:nucleus"/>
    <property type="evidence" value="ECO:0007669"/>
    <property type="project" value="UniProtKB-SubCell"/>
</dbReference>
<evidence type="ECO:0000256" key="2">
    <source>
        <dbReference type="ARBA" id="ARBA00005510"/>
    </source>
</evidence>